<dbReference type="PANTHER" id="PTHR42693">
    <property type="entry name" value="ARYLSULFATASE FAMILY MEMBER"/>
    <property type="match status" value="1"/>
</dbReference>
<dbReference type="Gene3D" id="3.40.720.10">
    <property type="entry name" value="Alkaline Phosphatase, subunit A"/>
    <property type="match status" value="1"/>
</dbReference>
<dbReference type="InterPro" id="IPR000917">
    <property type="entry name" value="Sulfatase_N"/>
</dbReference>
<dbReference type="GO" id="GO:0004065">
    <property type="term" value="F:arylsulfatase activity"/>
    <property type="evidence" value="ECO:0007669"/>
    <property type="project" value="TreeGrafter"/>
</dbReference>
<keyword evidence="4" id="KW-0808">Transferase</keyword>
<gene>
    <name evidence="4" type="ORF">GT409_09670</name>
</gene>
<evidence type="ECO:0000256" key="2">
    <source>
        <dbReference type="ARBA" id="ARBA00022801"/>
    </source>
</evidence>
<keyword evidence="5" id="KW-1185">Reference proteome</keyword>
<dbReference type="PANTHER" id="PTHR42693:SF53">
    <property type="entry name" value="ENDO-4-O-SULFATASE"/>
    <property type="match status" value="1"/>
</dbReference>
<dbReference type="SUPFAM" id="SSF53649">
    <property type="entry name" value="Alkaline phosphatase-like"/>
    <property type="match status" value="1"/>
</dbReference>
<feature type="domain" description="Sulfatase N-terminal" evidence="3">
    <location>
        <begin position="24"/>
        <end position="374"/>
    </location>
</feature>
<name>A0A6P1MCB0_9BACT</name>
<evidence type="ECO:0000256" key="1">
    <source>
        <dbReference type="ARBA" id="ARBA00008779"/>
    </source>
</evidence>
<proteinExistence type="inferred from homology"/>
<evidence type="ECO:0000313" key="4">
    <source>
        <dbReference type="EMBL" id="QHI69708.1"/>
    </source>
</evidence>
<dbReference type="EMBL" id="CP047593">
    <property type="protein sequence ID" value="QHI69708.1"/>
    <property type="molecule type" value="Genomic_DNA"/>
</dbReference>
<dbReference type="Proteomes" id="UP000464954">
    <property type="component" value="Chromosome"/>
</dbReference>
<dbReference type="RefSeq" id="WP_160628890.1">
    <property type="nucleotide sequence ID" value="NZ_CP047593.1"/>
</dbReference>
<dbReference type="KEGG" id="taer:GT409_09670"/>
<sequence length="681" mass="77414">MIKKLLLTLSCGLLAQRGLTEEKPNVVFIITDDQSWDTIQCMGGKVLTPRLDRMRSEGIYLSDFNVTSTVCSPSRYSFLTGRYAGRCEGDYFTRLHPAGSQTRVENNCELEEDRWNLAKAMQANGYRTGFAGKSHMIHHDWLPRRNWKAAGLESYPQNADPRDPEVNAKMQRNHRKWCEAMKQHGFDFADGVYGANLMELWCDALNVHNIDWTISKALTFMEQSRDDPFFLYVGLTLNHGPDPGKIRYTLAADPRMTGEGFVAEGFDVLPSHQDVLDRNAAVGFTDQKAHSLWLDDGIGAIFDKLEELDLNENTIVFFVPDHGLYRHGKSTLHDNGMRIPMLVWWKNRIPANATYDEIVANIDVAPTIMDLCGVTPPADYELDGKSFKSALFGSREPIREYLFSELGYSRAIKTKNWKYIAIRYPAEVEWRINSGQKFPNYGGRPPVDRPYLVRNTHLGYYASKVNPHYFEVDQLYNLKADPQENENLFGQYPEVEQTLKDQLTKKLEQFPGRPFGEFFKDPCSWPAMDELGAPDGTGVILKIVTDSQVEPVTVQGRDAWKALNRPGQPEYLYYKIDNPLLKDGAQPKVIVRVVYLDRGNTRALIEYDSSDPNGNPNPNLKGAFKPYGDFYVEDSNVWKTNFFLLTDAQFSGRCHGADFRLDFSKSDADPVVSDVSVFAVE</sequence>
<organism evidence="4 5">
    <name type="scientific">Tichowtungia aerotolerans</name>
    <dbReference type="NCBI Taxonomy" id="2697043"/>
    <lineage>
        <taxon>Bacteria</taxon>
        <taxon>Pseudomonadati</taxon>
        <taxon>Kiritimatiellota</taxon>
        <taxon>Tichowtungiia</taxon>
        <taxon>Tichowtungiales</taxon>
        <taxon>Tichowtungiaceae</taxon>
        <taxon>Tichowtungia</taxon>
    </lineage>
</organism>
<comment type="similarity">
    <text evidence="1">Belongs to the sulfatase family.</text>
</comment>
<keyword evidence="2 4" id="KW-0378">Hydrolase</keyword>
<dbReference type="Pfam" id="PF00884">
    <property type="entry name" value="Sulfatase"/>
    <property type="match status" value="1"/>
</dbReference>
<protein>
    <submittedName>
        <fullName evidence="4">Sulfatase-like hydrolase/transferase</fullName>
    </submittedName>
</protein>
<dbReference type="Gene3D" id="3.30.1120.10">
    <property type="match status" value="1"/>
</dbReference>
<dbReference type="InterPro" id="IPR050738">
    <property type="entry name" value="Sulfatase"/>
</dbReference>
<dbReference type="GO" id="GO:0016740">
    <property type="term" value="F:transferase activity"/>
    <property type="evidence" value="ECO:0007669"/>
    <property type="project" value="UniProtKB-KW"/>
</dbReference>
<reference evidence="4 5" key="1">
    <citation type="submission" date="2020-01" db="EMBL/GenBank/DDBJ databases">
        <title>Ponticoccus aerotolerans gen. nov., sp. nov., an anaerobic bacterium and proposal of Ponticoccusceae fam. nov., Ponticoccusles ord. nov. and Ponticoccuse classis nov. in the phylum Kiritimatiellaeota.</title>
        <authorList>
            <person name="Zhou L.Y."/>
            <person name="Du Z.J."/>
        </authorList>
    </citation>
    <scope>NUCLEOTIDE SEQUENCE [LARGE SCALE GENOMIC DNA]</scope>
    <source>
        <strain evidence="4 5">S-5007</strain>
    </source>
</reference>
<evidence type="ECO:0000313" key="5">
    <source>
        <dbReference type="Proteomes" id="UP000464954"/>
    </source>
</evidence>
<evidence type="ECO:0000259" key="3">
    <source>
        <dbReference type="Pfam" id="PF00884"/>
    </source>
</evidence>
<accession>A0A6P1MCB0</accession>
<dbReference type="AlphaFoldDB" id="A0A6P1MCB0"/>
<dbReference type="InterPro" id="IPR017850">
    <property type="entry name" value="Alkaline_phosphatase_core_sf"/>
</dbReference>